<feature type="region of interest" description="Disordered" evidence="6">
    <location>
        <begin position="47"/>
        <end position="364"/>
    </location>
</feature>
<evidence type="ECO:0000313" key="10">
    <source>
        <dbReference type="EMBL" id="KAF8002022.1"/>
    </source>
</evidence>
<evidence type="ECO:0000256" key="4">
    <source>
        <dbReference type="ARBA" id="ARBA00023136"/>
    </source>
</evidence>
<evidence type="ECO:0000259" key="9">
    <source>
        <dbReference type="Pfam" id="PF12949"/>
    </source>
</evidence>
<evidence type="ECO:0008006" key="12">
    <source>
        <dbReference type="Google" id="ProtNLM"/>
    </source>
</evidence>
<keyword evidence="5" id="KW-0539">Nucleus</keyword>
<evidence type="ECO:0000256" key="6">
    <source>
        <dbReference type="SAM" id="MobiDB-lite"/>
    </source>
</evidence>
<dbReference type="CDD" id="cd12935">
    <property type="entry name" value="LEM_like"/>
    <property type="match status" value="1"/>
</dbReference>
<feature type="compositionally biased region" description="Basic residues" evidence="6">
    <location>
        <begin position="438"/>
        <end position="447"/>
    </location>
</feature>
<keyword evidence="4 7" id="KW-0472">Membrane</keyword>
<dbReference type="GO" id="GO:0003682">
    <property type="term" value="F:chromatin binding"/>
    <property type="evidence" value="ECO:0007669"/>
    <property type="project" value="InterPro"/>
</dbReference>
<feature type="compositionally biased region" description="Basic residues" evidence="6">
    <location>
        <begin position="70"/>
        <end position="83"/>
    </location>
</feature>
<dbReference type="EMBL" id="JACBPP010000004">
    <property type="protein sequence ID" value="KAF8002022.1"/>
    <property type="molecule type" value="Genomic_DNA"/>
</dbReference>
<name>A0A8H7LEG6_9ASCO</name>
<keyword evidence="11" id="KW-1185">Reference proteome</keyword>
<dbReference type="GO" id="GO:0034399">
    <property type="term" value="C:nuclear periphery"/>
    <property type="evidence" value="ECO:0007669"/>
    <property type="project" value="TreeGrafter"/>
</dbReference>
<feature type="compositionally biased region" description="Basic and acidic residues" evidence="6">
    <location>
        <begin position="144"/>
        <end position="159"/>
    </location>
</feature>
<feature type="domain" description="Man1/Src1-like C-terminal" evidence="8">
    <location>
        <begin position="538"/>
        <end position="721"/>
    </location>
</feature>
<protein>
    <recommendedName>
        <fullName evidence="12">Inner nuclear membrane protein SRC1</fullName>
    </recommendedName>
</protein>
<evidence type="ECO:0000256" key="2">
    <source>
        <dbReference type="ARBA" id="ARBA00022692"/>
    </source>
</evidence>
<dbReference type="PANTHER" id="PTHR47808">
    <property type="entry name" value="INNER NUCLEAR MEMBRANE PROTEIN HEH2-RELATED"/>
    <property type="match status" value="1"/>
</dbReference>
<feature type="domain" description="HeH/LEM" evidence="9">
    <location>
        <begin position="12"/>
        <end position="45"/>
    </location>
</feature>
<evidence type="ECO:0000256" key="7">
    <source>
        <dbReference type="SAM" id="Phobius"/>
    </source>
</evidence>
<dbReference type="Pfam" id="PF09402">
    <property type="entry name" value="MSC"/>
    <property type="match status" value="1"/>
</dbReference>
<dbReference type="AlphaFoldDB" id="A0A8H7LEG6"/>
<dbReference type="Proteomes" id="UP000649328">
    <property type="component" value="Unassembled WGS sequence"/>
</dbReference>
<reference evidence="10" key="1">
    <citation type="submission" date="2020-10" db="EMBL/GenBank/DDBJ databases">
        <title>The Whole-Genome Sequence of Metschnikowia persimmonesis, a Novel Endophytic Yeast Species Isolated from Medicinal Plant Diospyros kaki Thumb.</title>
        <authorList>
            <person name="Rahmat E."/>
            <person name="Kang Y."/>
        </authorList>
    </citation>
    <scope>NUCLEOTIDE SEQUENCE</scope>
    <source>
        <strain evidence="10">KIOM G15050</strain>
    </source>
</reference>
<evidence type="ECO:0000256" key="3">
    <source>
        <dbReference type="ARBA" id="ARBA00022989"/>
    </source>
</evidence>
<dbReference type="InterPro" id="IPR044780">
    <property type="entry name" value="Heh2/Src1"/>
</dbReference>
<dbReference type="InterPro" id="IPR036361">
    <property type="entry name" value="SAP_dom_sf"/>
</dbReference>
<feature type="region of interest" description="Disordered" evidence="6">
    <location>
        <begin position="437"/>
        <end position="511"/>
    </location>
</feature>
<keyword evidence="3 7" id="KW-1133">Transmembrane helix</keyword>
<accession>A0A8H7LEG6</accession>
<comment type="subcellular location">
    <subcellularLocation>
        <location evidence="1">Nucleus membrane</location>
    </subcellularLocation>
</comment>
<dbReference type="GO" id="GO:0005637">
    <property type="term" value="C:nuclear inner membrane"/>
    <property type="evidence" value="ECO:0007669"/>
    <property type="project" value="InterPro"/>
</dbReference>
<feature type="compositionally biased region" description="Basic and acidic residues" evidence="6">
    <location>
        <begin position="293"/>
        <end position="305"/>
    </location>
</feature>
<evidence type="ECO:0000256" key="5">
    <source>
        <dbReference type="ARBA" id="ARBA00023242"/>
    </source>
</evidence>
<sequence>MEEEYLQDGFDPSTLKVANLRGILFNNGVSYPSNAKKSELVDLFHEKITKKPKSSKAKKGPLSEEEKEAKRLRKERKAKKQSLKKNLEDPDNEFDGKPEESRPTTAVSSHEKVSKKKKTRKTSEYAEKGLGSHTIEVLDSDVEDAPKPEHTEITKDTHPSPKAVNASHKHEGPAKGPKGAKEELKGSGSSPGGKLTEPEKKDLSLTPQKLPQMGHVSLSVSQSRKRKSMLDEINLKITTTPSKGNIFEVETDSEPEVLSSLRKKPRHDPEPLEKGVTGSPKSPTQKHARHKEKRFDTSHRQHENSGDAIAVAADPLPPITPERDLKKPLSPVQKQALPRTRIEPPVLQPVSAEPPSADTSTVLSELTGEPSLWFKTQELFDPENAAHLPAETSDAADGFDTALKKLKRENRSEDLLSSAQKKAELAKLLDIDVSSIRPKPRGKRNITPRRPIIISRGSERIRDGETQKKSGPFERKQQSTLDAEELSSDEEDLADSTMNLSRKNEHAESVPELIPPKRSRAARPSLFLAVVFFGLWLSLVGALLFGYWYREQTFLVGYCGTQINRRTVPDTPETPRFLVTLGDYLDANFKPACVECPQHARCFPRLEIACYDDFVVSAPWYYPYVPNFNLQAQKCVPDTKKAEKIEIMIDVALDLLRARNANENCGRADKDDVSAGLRVQELHDLLLALKAPYITVEEFEELWERSVVELEKEPELIVRQVTPF</sequence>
<keyword evidence="2 7" id="KW-0812">Transmembrane</keyword>
<dbReference type="InterPro" id="IPR018996">
    <property type="entry name" value="Man1/Src1-like_C"/>
</dbReference>
<evidence type="ECO:0000256" key="1">
    <source>
        <dbReference type="ARBA" id="ARBA00004126"/>
    </source>
</evidence>
<evidence type="ECO:0000313" key="11">
    <source>
        <dbReference type="Proteomes" id="UP000649328"/>
    </source>
</evidence>
<organism evidence="10 11">
    <name type="scientific">Metschnikowia pulcherrima</name>
    <dbReference type="NCBI Taxonomy" id="27326"/>
    <lineage>
        <taxon>Eukaryota</taxon>
        <taxon>Fungi</taxon>
        <taxon>Dikarya</taxon>
        <taxon>Ascomycota</taxon>
        <taxon>Saccharomycotina</taxon>
        <taxon>Pichiomycetes</taxon>
        <taxon>Metschnikowiaceae</taxon>
        <taxon>Metschnikowia</taxon>
    </lineage>
</organism>
<dbReference type="InterPro" id="IPR025856">
    <property type="entry name" value="HeH/LEM_domain"/>
</dbReference>
<dbReference type="Pfam" id="PF12949">
    <property type="entry name" value="HeH"/>
    <property type="match status" value="1"/>
</dbReference>
<proteinExistence type="predicted"/>
<dbReference type="GO" id="GO:0071763">
    <property type="term" value="P:nuclear membrane organization"/>
    <property type="evidence" value="ECO:0007669"/>
    <property type="project" value="TreeGrafter"/>
</dbReference>
<feature type="compositionally biased region" description="Acidic residues" evidence="6">
    <location>
        <begin position="482"/>
        <end position="494"/>
    </location>
</feature>
<feature type="transmembrane region" description="Helical" evidence="7">
    <location>
        <begin position="526"/>
        <end position="549"/>
    </location>
</feature>
<comment type="caution">
    <text evidence="10">The sequence shown here is derived from an EMBL/GenBank/DDBJ whole genome shotgun (WGS) entry which is preliminary data.</text>
</comment>
<evidence type="ECO:0000259" key="8">
    <source>
        <dbReference type="Pfam" id="PF09402"/>
    </source>
</evidence>
<dbReference type="Gene3D" id="1.10.720.30">
    <property type="entry name" value="SAP domain"/>
    <property type="match status" value="1"/>
</dbReference>
<feature type="compositionally biased region" description="Basic and acidic residues" evidence="6">
    <location>
        <begin position="168"/>
        <end position="185"/>
    </location>
</feature>
<dbReference type="GO" id="GO:0005783">
    <property type="term" value="C:endoplasmic reticulum"/>
    <property type="evidence" value="ECO:0007669"/>
    <property type="project" value="TreeGrafter"/>
</dbReference>
<gene>
    <name evidence="10" type="ORF">HF325_002987</name>
</gene>
<dbReference type="OrthoDB" id="2503928at2759"/>
<feature type="compositionally biased region" description="Basic residues" evidence="6">
    <location>
        <begin position="50"/>
        <end position="59"/>
    </location>
</feature>
<feature type="compositionally biased region" description="Basic and acidic residues" evidence="6">
    <location>
        <begin position="457"/>
        <end position="477"/>
    </location>
</feature>
<dbReference type="PANTHER" id="PTHR47808:SF2">
    <property type="entry name" value="LEM DOMAIN-CONTAINING PROTEIN 2"/>
    <property type="match status" value="1"/>
</dbReference>